<name>C4P4I3_ENTFL</name>
<organism evidence="1">
    <name type="scientific">Enterococcus faecalis</name>
    <name type="common">Streptococcus faecalis</name>
    <dbReference type="NCBI Taxonomy" id="1351"/>
    <lineage>
        <taxon>Bacteria</taxon>
        <taxon>Bacillati</taxon>
        <taxon>Bacillota</taxon>
        <taxon>Bacilli</taxon>
        <taxon>Lactobacillales</taxon>
        <taxon>Enterococcaceae</taxon>
        <taxon>Enterococcus</taxon>
    </lineage>
</organism>
<reference evidence="1" key="2">
    <citation type="submission" date="2009-03" db="EMBL/GenBank/DDBJ databases">
        <title>Acquired DNA containing D-alanine,D-serine operons in vancomycin resistant Enterococcus faecalis.</title>
        <authorList>
            <person name="Boyd D.A."/>
            <person name="Mulvey M.R."/>
        </authorList>
    </citation>
    <scope>NUCLEOTIDE SEQUENCE</scope>
    <source>
        <strain evidence="1">N00-0410</strain>
    </source>
</reference>
<dbReference type="AlphaFoldDB" id="C4P4I3"/>
<sequence>MGNQHISMKKGKGKEVCFVFLFSLPQRMEGADMDYFVYEQGFLVKATRLNGWR</sequence>
<evidence type="ECO:0000313" key="1">
    <source>
        <dbReference type="EMBL" id="ACQ89866.1"/>
    </source>
</evidence>
<accession>C4P4I3</accession>
<dbReference type="EMBL" id="FJ872411">
    <property type="protein sequence ID" value="ACQ89866.1"/>
    <property type="molecule type" value="Genomic_DNA"/>
</dbReference>
<protein>
    <submittedName>
        <fullName evidence="1">VE06</fullName>
    </submittedName>
</protein>
<proteinExistence type="predicted"/>
<reference evidence="1" key="1">
    <citation type="journal article" date="2002" name="Antimicrob. Agents Chemother.">
        <title>Molecular characterization of the vanE gene cluster in vancomycin-resistant Enterococcus faecalis N00-410 isolated in Canada.</title>
        <authorList>
            <person name="Boyd D.A."/>
            <person name="Cabral T."/>
            <person name="Van Caeseele P."/>
            <person name="Wylie J."/>
            <person name="Mulvey M.R."/>
        </authorList>
    </citation>
    <scope>NUCLEOTIDE SEQUENCE</scope>
    <source>
        <strain evidence="1">N00-0410</strain>
    </source>
</reference>